<dbReference type="GO" id="GO:0006355">
    <property type="term" value="P:regulation of DNA-templated transcription"/>
    <property type="evidence" value="ECO:0007669"/>
    <property type="project" value="InterPro"/>
</dbReference>
<dbReference type="PROSITE" id="PS50805">
    <property type="entry name" value="KRAB"/>
    <property type="match status" value="1"/>
</dbReference>
<dbReference type="InterPro" id="IPR001909">
    <property type="entry name" value="KRAB"/>
</dbReference>
<feature type="non-terminal residue" evidence="2">
    <location>
        <position position="219"/>
    </location>
</feature>
<dbReference type="Gene3D" id="6.10.140.140">
    <property type="match status" value="1"/>
</dbReference>
<dbReference type="AlphaFoldDB" id="A0A1A6FV02"/>
<sequence length="219" mass="24221">MDILNCEEELEDMDILNCEEELEAVASQSPLEPALELLQRYLLAEKCYYTSTKISRMVRRDHRGCGAGDLKRVALRSGPEADESAQYLTSLGPRIQGPPSSVTCTRHGAGHGAGSSGAKLLKRMGCFRTAEQVILNMLDGTVIKVKVLMNLSTLNWLLLKRDLARGFLISCPRANAIIHASLLDVATDFRQEEFCYLDSTQRTLPGNDKLKTYTNLVSA</sequence>
<proteinExistence type="predicted"/>
<comment type="caution">
    <text evidence="2">The sequence shown here is derived from an EMBL/GenBank/DDBJ whole genome shotgun (WGS) entry which is preliminary data.</text>
</comment>
<accession>A0A1A6FV02</accession>
<keyword evidence="3" id="KW-1185">Reference proteome</keyword>
<evidence type="ECO:0000259" key="1">
    <source>
        <dbReference type="PROSITE" id="PS50805"/>
    </source>
</evidence>
<protein>
    <recommendedName>
        <fullName evidence="1">KRAB domain-containing protein</fullName>
    </recommendedName>
</protein>
<dbReference type="EMBL" id="LZPO01117123">
    <property type="protein sequence ID" value="OBS57399.1"/>
    <property type="molecule type" value="Genomic_DNA"/>
</dbReference>
<evidence type="ECO:0000313" key="3">
    <source>
        <dbReference type="Proteomes" id="UP000092124"/>
    </source>
</evidence>
<organism evidence="2 3">
    <name type="scientific">Neotoma lepida</name>
    <name type="common">Desert woodrat</name>
    <dbReference type="NCBI Taxonomy" id="56216"/>
    <lineage>
        <taxon>Eukaryota</taxon>
        <taxon>Metazoa</taxon>
        <taxon>Chordata</taxon>
        <taxon>Craniata</taxon>
        <taxon>Vertebrata</taxon>
        <taxon>Euteleostomi</taxon>
        <taxon>Mammalia</taxon>
        <taxon>Eutheria</taxon>
        <taxon>Euarchontoglires</taxon>
        <taxon>Glires</taxon>
        <taxon>Rodentia</taxon>
        <taxon>Myomorpha</taxon>
        <taxon>Muroidea</taxon>
        <taxon>Cricetidae</taxon>
        <taxon>Neotominae</taxon>
        <taxon>Neotoma</taxon>
    </lineage>
</organism>
<dbReference type="SUPFAM" id="SSF109640">
    <property type="entry name" value="KRAB domain (Kruppel-associated box)"/>
    <property type="match status" value="1"/>
</dbReference>
<dbReference type="Pfam" id="PF01352">
    <property type="entry name" value="KRAB"/>
    <property type="match status" value="1"/>
</dbReference>
<dbReference type="InterPro" id="IPR036051">
    <property type="entry name" value="KRAB_dom_sf"/>
</dbReference>
<dbReference type="Proteomes" id="UP000092124">
    <property type="component" value="Unassembled WGS sequence"/>
</dbReference>
<reference evidence="2 3" key="1">
    <citation type="submission" date="2016-06" db="EMBL/GenBank/DDBJ databases">
        <title>The Draft Genome Sequence and Annotation of the Desert Woodrat Neotoma lepida.</title>
        <authorList>
            <person name="Campbell M."/>
            <person name="Oakeson K.F."/>
            <person name="Yandell M."/>
            <person name="Halpert J.R."/>
            <person name="Dearing D."/>
        </authorList>
    </citation>
    <scope>NUCLEOTIDE SEQUENCE [LARGE SCALE GENOMIC DNA]</scope>
    <source>
        <strain evidence="2">417</strain>
        <tissue evidence="2">Liver</tissue>
    </source>
</reference>
<feature type="domain" description="KRAB" evidence="1">
    <location>
        <begin position="180"/>
        <end position="219"/>
    </location>
</feature>
<gene>
    <name evidence="2" type="ORF">A6R68_11475</name>
</gene>
<evidence type="ECO:0000313" key="2">
    <source>
        <dbReference type="EMBL" id="OBS57399.1"/>
    </source>
</evidence>
<name>A0A1A6FV02_NEOLE</name>